<gene>
    <name evidence="2" type="ORF">Sgleb_18420</name>
</gene>
<sequence>MPKFGPGLDYESPRNSAKVAITPKGAKPLRRAIGTEFEPERNEIGSGKVGNAKKPKGGNAPAKIRPARI</sequence>
<evidence type="ECO:0000313" key="2">
    <source>
        <dbReference type="EMBL" id="GFE13795.1"/>
    </source>
</evidence>
<dbReference type="AlphaFoldDB" id="A0A640SWJ6"/>
<name>A0A640SWJ6_9ACTN</name>
<evidence type="ECO:0000313" key="3">
    <source>
        <dbReference type="Proteomes" id="UP000430079"/>
    </source>
</evidence>
<proteinExistence type="predicted"/>
<dbReference type="Proteomes" id="UP000430079">
    <property type="component" value="Unassembled WGS sequence"/>
</dbReference>
<protein>
    <submittedName>
        <fullName evidence="2">Uncharacterized protein</fullName>
    </submittedName>
</protein>
<accession>A0A640SWJ6</accession>
<dbReference type="EMBL" id="BLIO01000001">
    <property type="protein sequence ID" value="GFE13795.1"/>
    <property type="molecule type" value="Genomic_DNA"/>
</dbReference>
<organism evidence="2 3">
    <name type="scientific">Streptomyces glebosus</name>
    <dbReference type="NCBI Taxonomy" id="249580"/>
    <lineage>
        <taxon>Bacteria</taxon>
        <taxon>Bacillati</taxon>
        <taxon>Actinomycetota</taxon>
        <taxon>Actinomycetes</taxon>
        <taxon>Kitasatosporales</taxon>
        <taxon>Streptomycetaceae</taxon>
        <taxon>Streptomyces</taxon>
    </lineage>
</organism>
<comment type="caution">
    <text evidence="2">The sequence shown here is derived from an EMBL/GenBank/DDBJ whole genome shotgun (WGS) entry which is preliminary data.</text>
</comment>
<keyword evidence="3" id="KW-1185">Reference proteome</keyword>
<evidence type="ECO:0000256" key="1">
    <source>
        <dbReference type="SAM" id="MobiDB-lite"/>
    </source>
</evidence>
<reference evidence="2 3" key="1">
    <citation type="submission" date="2019-12" db="EMBL/GenBank/DDBJ databases">
        <title>Whole genome shotgun sequence of Streptomyces hygroscopicus subsp. glebosus NBRC 13786.</title>
        <authorList>
            <person name="Ichikawa N."/>
            <person name="Kimura A."/>
            <person name="Kitahashi Y."/>
            <person name="Komaki H."/>
            <person name="Tamura T."/>
        </authorList>
    </citation>
    <scope>NUCLEOTIDE SEQUENCE [LARGE SCALE GENOMIC DNA]</scope>
    <source>
        <strain evidence="2 3">NBRC 13786</strain>
    </source>
</reference>
<feature type="region of interest" description="Disordered" evidence="1">
    <location>
        <begin position="24"/>
        <end position="69"/>
    </location>
</feature>